<proteinExistence type="predicted"/>
<dbReference type="OrthoDB" id="5195009at2"/>
<accession>A0A239BEC6</accession>
<gene>
    <name evidence="3" type="ORF">SAMN06893096_101618</name>
</gene>
<name>A0A239BEC6_9ACTN</name>
<keyword evidence="4" id="KW-1185">Reference proteome</keyword>
<evidence type="ECO:0000259" key="2">
    <source>
        <dbReference type="Pfam" id="PF24088"/>
    </source>
</evidence>
<dbReference type="Pfam" id="PF24088">
    <property type="entry name" value="DUF7373"/>
    <property type="match status" value="1"/>
</dbReference>
<dbReference type="InterPro" id="IPR055797">
    <property type="entry name" value="DUF7373"/>
</dbReference>
<dbReference type="AlphaFoldDB" id="A0A239BEC6"/>
<dbReference type="EMBL" id="FZOO01000001">
    <property type="protein sequence ID" value="SNS05911.1"/>
    <property type="molecule type" value="Genomic_DNA"/>
</dbReference>
<protein>
    <recommendedName>
        <fullName evidence="2">DUF7373 domain-containing protein</fullName>
    </recommendedName>
</protein>
<reference evidence="4" key="1">
    <citation type="submission" date="2017-06" db="EMBL/GenBank/DDBJ databases">
        <authorList>
            <person name="Varghese N."/>
            <person name="Submissions S."/>
        </authorList>
    </citation>
    <scope>NUCLEOTIDE SEQUENCE [LARGE SCALE GENOMIC DNA]</scope>
    <source>
        <strain evidence="4">DSM 46839</strain>
    </source>
</reference>
<feature type="region of interest" description="Disordered" evidence="1">
    <location>
        <begin position="56"/>
        <end position="81"/>
    </location>
</feature>
<dbReference type="Proteomes" id="UP000198373">
    <property type="component" value="Unassembled WGS sequence"/>
</dbReference>
<evidence type="ECO:0000313" key="3">
    <source>
        <dbReference type="EMBL" id="SNS05911.1"/>
    </source>
</evidence>
<evidence type="ECO:0000313" key="4">
    <source>
        <dbReference type="Proteomes" id="UP000198373"/>
    </source>
</evidence>
<evidence type="ECO:0000256" key="1">
    <source>
        <dbReference type="SAM" id="MobiDB-lite"/>
    </source>
</evidence>
<dbReference type="RefSeq" id="WP_089304089.1">
    <property type="nucleotide sequence ID" value="NZ_FZOO01000001.1"/>
</dbReference>
<feature type="domain" description="DUF7373" evidence="2">
    <location>
        <begin position="65"/>
        <end position="212"/>
    </location>
</feature>
<sequence length="214" mass="21643">MTPPAVVRHGGPALLLALLLGCTAPPDGGPPAPGAAATPEAVAELEPLVVTAVPSGLPRVPDDSLSPPAGAKSVQDVAGYAEDADREREVLDDYGYLFGWERYWGSGSGRLTTVAVHRFATAEGAGTFTEDVAAHDARVYGGRLQADPAELPAGCSLLVLPDGAPAARVASPAAFTWCPHGVFSVSVTAVAGSVEVATGEARAVTAAQLDRLPG</sequence>
<organism evidence="3 4">
    <name type="scientific">Geodermatophilus pulveris</name>
    <dbReference type="NCBI Taxonomy" id="1564159"/>
    <lineage>
        <taxon>Bacteria</taxon>
        <taxon>Bacillati</taxon>
        <taxon>Actinomycetota</taxon>
        <taxon>Actinomycetes</taxon>
        <taxon>Geodermatophilales</taxon>
        <taxon>Geodermatophilaceae</taxon>
        <taxon>Geodermatophilus</taxon>
    </lineage>
</organism>